<keyword evidence="2" id="KW-0926">Vacuole</keyword>
<evidence type="ECO:0000256" key="4">
    <source>
        <dbReference type="ARBA" id="ARBA00023136"/>
    </source>
</evidence>
<dbReference type="InterPro" id="IPR043573">
    <property type="entry name" value="Fig4-like"/>
</dbReference>
<dbReference type="PROSITE" id="PS50275">
    <property type="entry name" value="SAC"/>
    <property type="match status" value="1"/>
</dbReference>
<evidence type="ECO:0000256" key="5">
    <source>
        <dbReference type="ARBA" id="ARBA00023337"/>
    </source>
</evidence>
<evidence type="ECO:0000256" key="2">
    <source>
        <dbReference type="ARBA" id="ARBA00022554"/>
    </source>
</evidence>
<comment type="subunit">
    <text evidence="6">Component of the PI(3,5)P2 regulatory complex at least composed of ATG18, SAC/FIG4, FAB1 and VAC14.</text>
</comment>
<dbReference type="AlphaFoldDB" id="A0AAQ3N437"/>
<evidence type="ECO:0000256" key="6">
    <source>
        <dbReference type="ARBA" id="ARBA00023464"/>
    </source>
</evidence>
<dbReference type="GO" id="GO:0046856">
    <property type="term" value="P:phosphatidylinositol dephosphorylation"/>
    <property type="evidence" value="ECO:0007669"/>
    <property type="project" value="InterPro"/>
</dbReference>
<dbReference type="PANTHER" id="PTHR45738:SF5">
    <property type="entry name" value="POLYPHOSPHOINOSITIDE PHOSPHATASE"/>
    <property type="match status" value="1"/>
</dbReference>
<name>A0AAQ3N437_VIGMU</name>
<gene>
    <name evidence="8" type="ORF">V8G54_022928</name>
</gene>
<sequence>DASLRDLKASSGDIVRIGNNNEMINFVVNRDKEIETNNHQNKKDNFSSDAPHFQSGVLRTNCIYCLDRTNVAKYACGLQALGCQLHAMGFTDVPNVDPDSSVSGEAGKVERNNTINRVFEVHKTIL</sequence>
<evidence type="ECO:0000256" key="3">
    <source>
        <dbReference type="ARBA" id="ARBA00022801"/>
    </source>
</evidence>
<dbReference type="PANTHER" id="PTHR45738">
    <property type="entry name" value="POLYPHOSPHOINOSITIDE PHOSPHATASE"/>
    <property type="match status" value="1"/>
</dbReference>
<dbReference type="GO" id="GO:0005774">
    <property type="term" value="C:vacuolar membrane"/>
    <property type="evidence" value="ECO:0007669"/>
    <property type="project" value="UniProtKB-SubCell"/>
</dbReference>
<keyword evidence="4" id="KW-0472">Membrane</keyword>
<feature type="non-terminal residue" evidence="8">
    <location>
        <position position="1"/>
    </location>
</feature>
<accession>A0AAQ3N437</accession>
<reference evidence="8 9" key="1">
    <citation type="journal article" date="2023" name="Life. Sci Alliance">
        <title>Evolutionary insights into 3D genome organization and epigenetic landscape of Vigna mungo.</title>
        <authorList>
            <person name="Junaid A."/>
            <person name="Singh B."/>
            <person name="Bhatia S."/>
        </authorList>
    </citation>
    <scope>NUCLEOTIDE SEQUENCE [LARGE SCALE GENOMIC DNA]</scope>
    <source>
        <strain evidence="8">Urdbean</strain>
    </source>
</reference>
<dbReference type="Proteomes" id="UP001374535">
    <property type="component" value="Chromosome 7"/>
</dbReference>
<dbReference type="GO" id="GO:0043813">
    <property type="term" value="F:phosphatidylinositol-3,5-bisphosphate 5-phosphatase activity"/>
    <property type="evidence" value="ECO:0007669"/>
    <property type="project" value="InterPro"/>
</dbReference>
<evidence type="ECO:0000313" key="8">
    <source>
        <dbReference type="EMBL" id="WVZ02122.1"/>
    </source>
</evidence>
<protein>
    <recommendedName>
        <fullName evidence="7">SAC domain-containing protein</fullName>
    </recommendedName>
</protein>
<dbReference type="EMBL" id="CP144694">
    <property type="protein sequence ID" value="WVZ02122.1"/>
    <property type="molecule type" value="Genomic_DNA"/>
</dbReference>
<organism evidence="8 9">
    <name type="scientific">Vigna mungo</name>
    <name type="common">Black gram</name>
    <name type="synonym">Phaseolus mungo</name>
    <dbReference type="NCBI Taxonomy" id="3915"/>
    <lineage>
        <taxon>Eukaryota</taxon>
        <taxon>Viridiplantae</taxon>
        <taxon>Streptophyta</taxon>
        <taxon>Embryophyta</taxon>
        <taxon>Tracheophyta</taxon>
        <taxon>Spermatophyta</taxon>
        <taxon>Magnoliopsida</taxon>
        <taxon>eudicotyledons</taxon>
        <taxon>Gunneridae</taxon>
        <taxon>Pentapetalae</taxon>
        <taxon>rosids</taxon>
        <taxon>fabids</taxon>
        <taxon>Fabales</taxon>
        <taxon>Fabaceae</taxon>
        <taxon>Papilionoideae</taxon>
        <taxon>50 kb inversion clade</taxon>
        <taxon>NPAAA clade</taxon>
        <taxon>indigoferoid/millettioid clade</taxon>
        <taxon>Phaseoleae</taxon>
        <taxon>Vigna</taxon>
    </lineage>
</organism>
<comment type="catalytic activity">
    <reaction evidence="5">
        <text>a 1,2-diacyl-sn-glycero-3-phospho-(1D-myo-inositol-3,5-bisphosphate) + H2O = a 1,2-diacyl-sn-glycero-3-phospho-(1D-myo-inositol-3-phosphate) + phosphate</text>
        <dbReference type="Rhea" id="RHEA:32955"/>
        <dbReference type="ChEBI" id="CHEBI:15377"/>
        <dbReference type="ChEBI" id="CHEBI:43474"/>
        <dbReference type="ChEBI" id="CHEBI:57923"/>
        <dbReference type="ChEBI" id="CHEBI:58088"/>
    </reaction>
</comment>
<evidence type="ECO:0000256" key="1">
    <source>
        <dbReference type="ARBA" id="ARBA00004148"/>
    </source>
</evidence>
<feature type="domain" description="SAC" evidence="7">
    <location>
        <begin position="1"/>
        <end position="99"/>
    </location>
</feature>
<proteinExistence type="predicted"/>
<evidence type="ECO:0000313" key="9">
    <source>
        <dbReference type="Proteomes" id="UP001374535"/>
    </source>
</evidence>
<evidence type="ECO:0000259" key="7">
    <source>
        <dbReference type="PROSITE" id="PS50275"/>
    </source>
</evidence>
<dbReference type="InterPro" id="IPR002013">
    <property type="entry name" value="SAC_dom"/>
</dbReference>
<keyword evidence="9" id="KW-1185">Reference proteome</keyword>
<keyword evidence="3" id="KW-0378">Hydrolase</keyword>
<comment type="subcellular location">
    <subcellularLocation>
        <location evidence="1">Vacuole membrane</location>
        <topology evidence="1">Peripheral membrane protein</topology>
    </subcellularLocation>
</comment>